<accession>A0AAV2H288</accession>
<dbReference type="GO" id="GO:0015031">
    <property type="term" value="P:protein transport"/>
    <property type="evidence" value="ECO:0007669"/>
    <property type="project" value="UniProtKB-KW"/>
</dbReference>
<evidence type="ECO:0000256" key="8">
    <source>
        <dbReference type="ARBA" id="ARBA00023136"/>
    </source>
</evidence>
<keyword evidence="7 9" id="KW-0333">Golgi apparatus</keyword>
<evidence type="ECO:0000256" key="7">
    <source>
        <dbReference type="ARBA" id="ARBA00023034"/>
    </source>
</evidence>
<keyword evidence="8 9" id="KW-0472">Membrane</keyword>
<dbReference type="Proteomes" id="UP001497497">
    <property type="component" value="Unassembled WGS sequence"/>
</dbReference>
<name>A0AAV2H288_LYMST</name>
<evidence type="ECO:0000313" key="11">
    <source>
        <dbReference type="EMBL" id="CAL1527628.1"/>
    </source>
</evidence>
<evidence type="ECO:0000313" key="12">
    <source>
        <dbReference type="Proteomes" id="UP001497497"/>
    </source>
</evidence>
<evidence type="ECO:0000256" key="2">
    <source>
        <dbReference type="ARBA" id="ARBA00022448"/>
    </source>
</evidence>
<keyword evidence="6 9" id="KW-1133">Transmembrane helix</keyword>
<comment type="subcellular location">
    <subcellularLocation>
        <location evidence="9">Endoplasmic reticulum membrane</location>
        <topology evidence="9">Multi-pass membrane protein</topology>
    </subcellularLocation>
    <subcellularLocation>
        <location evidence="9">Golgi apparatus membrane</location>
        <topology evidence="9">Multi-pass membrane protein</topology>
    </subcellularLocation>
</comment>
<evidence type="ECO:0000256" key="1">
    <source>
        <dbReference type="ARBA" id="ARBA00009727"/>
    </source>
</evidence>
<dbReference type="GO" id="GO:0005789">
    <property type="term" value="C:endoplasmic reticulum membrane"/>
    <property type="evidence" value="ECO:0007669"/>
    <property type="project" value="UniProtKB-SubCell"/>
</dbReference>
<sequence>MDVPSEYRASKTSQKRRPKGSKGQQQQPNPVAATPQYYNDFSASNSAQFMPNLGQPDMFYGGQGFNTSGYGGQMAGVPQFPGQQLLNDPVANMAMQYGHTLAGQGKDLVQKNIESYVASSKLKYYFAVDTAYVGKKLGLLFFPYTHTDWSIHYNQDEPVAPRYEINAPDLYIPVMAFVTYILVAGMVLGTQGRFTPEQLGTQASSALVWIIIEMVAFTLSLYILNLSTNLKYLDIIAFCGYKFVGMNCSLLAGVASNTTVYYGVLLWFCISLVFFLMRALKVQVMPQQDNEGFVKGGAKRSLYLILSVSLTQPLLMWWLTSYVMIFKATQP</sequence>
<evidence type="ECO:0000256" key="10">
    <source>
        <dbReference type="SAM" id="MobiDB-lite"/>
    </source>
</evidence>
<keyword evidence="12" id="KW-1185">Reference proteome</keyword>
<dbReference type="Pfam" id="PF03878">
    <property type="entry name" value="YIF1"/>
    <property type="match status" value="1"/>
</dbReference>
<feature type="transmembrane region" description="Helical" evidence="9">
    <location>
        <begin position="260"/>
        <end position="280"/>
    </location>
</feature>
<organism evidence="11 12">
    <name type="scientific">Lymnaea stagnalis</name>
    <name type="common">Great pond snail</name>
    <name type="synonym">Helix stagnalis</name>
    <dbReference type="NCBI Taxonomy" id="6523"/>
    <lineage>
        <taxon>Eukaryota</taxon>
        <taxon>Metazoa</taxon>
        <taxon>Spiralia</taxon>
        <taxon>Lophotrochozoa</taxon>
        <taxon>Mollusca</taxon>
        <taxon>Gastropoda</taxon>
        <taxon>Heterobranchia</taxon>
        <taxon>Euthyneura</taxon>
        <taxon>Panpulmonata</taxon>
        <taxon>Hygrophila</taxon>
        <taxon>Lymnaeoidea</taxon>
        <taxon>Lymnaeidae</taxon>
        <taxon>Lymnaea</taxon>
    </lineage>
</organism>
<gene>
    <name evidence="11" type="ORF">GSLYS_00001798001</name>
</gene>
<comment type="similarity">
    <text evidence="1 9">Belongs to the YIF1 family.</text>
</comment>
<reference evidence="11 12" key="1">
    <citation type="submission" date="2024-04" db="EMBL/GenBank/DDBJ databases">
        <authorList>
            <consortium name="Genoscope - CEA"/>
            <person name="William W."/>
        </authorList>
    </citation>
    <scope>NUCLEOTIDE SEQUENCE [LARGE SCALE GENOMIC DNA]</scope>
</reference>
<evidence type="ECO:0000256" key="6">
    <source>
        <dbReference type="ARBA" id="ARBA00022989"/>
    </source>
</evidence>
<dbReference type="PANTHER" id="PTHR14083:SF0">
    <property type="entry name" value="YIP1D-INTERACTING FACTOR 1, ISOFORM C"/>
    <property type="match status" value="1"/>
</dbReference>
<feature type="region of interest" description="Disordered" evidence="10">
    <location>
        <begin position="1"/>
        <end position="37"/>
    </location>
</feature>
<comment type="function">
    <text evidence="9">Has a role in transport between endoplasmic reticulum and Golgi.</text>
</comment>
<evidence type="ECO:0000256" key="4">
    <source>
        <dbReference type="ARBA" id="ARBA00022824"/>
    </source>
</evidence>
<evidence type="ECO:0000256" key="5">
    <source>
        <dbReference type="ARBA" id="ARBA00022927"/>
    </source>
</evidence>
<dbReference type="AlphaFoldDB" id="A0AAV2H288"/>
<dbReference type="GO" id="GO:0000139">
    <property type="term" value="C:Golgi membrane"/>
    <property type="evidence" value="ECO:0007669"/>
    <property type="project" value="UniProtKB-SubCell"/>
</dbReference>
<evidence type="ECO:0000256" key="9">
    <source>
        <dbReference type="RuleBase" id="RU368073"/>
    </source>
</evidence>
<dbReference type="GO" id="GO:0005793">
    <property type="term" value="C:endoplasmic reticulum-Golgi intermediate compartment"/>
    <property type="evidence" value="ECO:0007669"/>
    <property type="project" value="UniProtKB-UniRule"/>
</dbReference>
<keyword evidence="2 9" id="KW-0813">Transport</keyword>
<keyword evidence="4 9" id="KW-0256">Endoplasmic reticulum</keyword>
<dbReference type="GO" id="GO:0006888">
    <property type="term" value="P:endoplasmic reticulum to Golgi vesicle-mediated transport"/>
    <property type="evidence" value="ECO:0007669"/>
    <property type="project" value="UniProtKB-UniRule"/>
</dbReference>
<keyword evidence="5 9" id="KW-0653">Protein transport</keyword>
<keyword evidence="3 9" id="KW-0812">Transmembrane</keyword>
<dbReference type="PANTHER" id="PTHR14083">
    <property type="entry name" value="YIP1 INTERACTING FACTOR HOMOLOG YIF1 PROTEIN"/>
    <property type="match status" value="1"/>
</dbReference>
<feature type="transmembrane region" description="Helical" evidence="9">
    <location>
        <begin position="170"/>
        <end position="194"/>
    </location>
</feature>
<dbReference type="InterPro" id="IPR005578">
    <property type="entry name" value="Yif1_fam"/>
</dbReference>
<dbReference type="GO" id="GO:0030134">
    <property type="term" value="C:COPII-coated ER to Golgi transport vesicle"/>
    <property type="evidence" value="ECO:0007669"/>
    <property type="project" value="TreeGrafter"/>
</dbReference>
<evidence type="ECO:0000256" key="3">
    <source>
        <dbReference type="ARBA" id="ARBA00022692"/>
    </source>
</evidence>
<feature type="transmembrane region" description="Helical" evidence="9">
    <location>
        <begin position="232"/>
        <end position="254"/>
    </location>
</feature>
<feature type="transmembrane region" description="Helical" evidence="9">
    <location>
        <begin position="301"/>
        <end position="325"/>
    </location>
</feature>
<protein>
    <recommendedName>
        <fullName evidence="9">Protein YIF1</fullName>
    </recommendedName>
</protein>
<feature type="transmembrane region" description="Helical" evidence="9">
    <location>
        <begin position="206"/>
        <end position="225"/>
    </location>
</feature>
<proteinExistence type="inferred from homology"/>
<comment type="caution">
    <text evidence="11">The sequence shown here is derived from an EMBL/GenBank/DDBJ whole genome shotgun (WGS) entry which is preliminary data.</text>
</comment>
<dbReference type="EMBL" id="CAXITT010000020">
    <property type="protein sequence ID" value="CAL1527628.1"/>
    <property type="molecule type" value="Genomic_DNA"/>
</dbReference>